<dbReference type="AlphaFoldDB" id="A0A6G1GPY0"/>
<sequence length="196" mass="21404">MVNWIKKILNKLGVGRRDSRESHEYTNPSHLSSHPPQRHFGRGGVGNRTFNSSSQPPLSFFAPHAPQNSPDTSPPPIPTQPPHRPPNPTPNSAFPAGEAQPVHLHTTDTTVGAPASHEDERQLRQNRQSRPREVYMGVEQYPQFEYTSRDDSPSPEGAMWPLPRANGPVGQQGVRRSWGEDGDEGDGGSAGVGASK</sequence>
<name>A0A6G1GPY0_9PEZI</name>
<protein>
    <submittedName>
        <fullName evidence="2">Uncharacterized protein</fullName>
    </submittedName>
</protein>
<evidence type="ECO:0000256" key="1">
    <source>
        <dbReference type="SAM" id="MobiDB-lite"/>
    </source>
</evidence>
<keyword evidence="3" id="KW-1185">Reference proteome</keyword>
<evidence type="ECO:0000313" key="3">
    <source>
        <dbReference type="Proteomes" id="UP000800041"/>
    </source>
</evidence>
<reference evidence="2" key="1">
    <citation type="journal article" date="2020" name="Stud. Mycol.">
        <title>101 Dothideomycetes genomes: a test case for predicting lifestyles and emergence of pathogens.</title>
        <authorList>
            <person name="Haridas S."/>
            <person name="Albert R."/>
            <person name="Binder M."/>
            <person name="Bloem J."/>
            <person name="Labutti K."/>
            <person name="Salamov A."/>
            <person name="Andreopoulos B."/>
            <person name="Baker S."/>
            <person name="Barry K."/>
            <person name="Bills G."/>
            <person name="Bluhm B."/>
            <person name="Cannon C."/>
            <person name="Castanera R."/>
            <person name="Culley D."/>
            <person name="Daum C."/>
            <person name="Ezra D."/>
            <person name="Gonzalez J."/>
            <person name="Henrissat B."/>
            <person name="Kuo A."/>
            <person name="Liang C."/>
            <person name="Lipzen A."/>
            <person name="Lutzoni F."/>
            <person name="Magnuson J."/>
            <person name="Mondo S."/>
            <person name="Nolan M."/>
            <person name="Ohm R."/>
            <person name="Pangilinan J."/>
            <person name="Park H.-J."/>
            <person name="Ramirez L."/>
            <person name="Alfaro M."/>
            <person name="Sun H."/>
            <person name="Tritt A."/>
            <person name="Yoshinaga Y."/>
            <person name="Zwiers L.-H."/>
            <person name="Turgeon B."/>
            <person name="Goodwin S."/>
            <person name="Spatafora J."/>
            <person name="Crous P."/>
            <person name="Grigoriev I."/>
        </authorList>
    </citation>
    <scope>NUCLEOTIDE SEQUENCE</scope>
    <source>
        <strain evidence="2">CBS 113979</strain>
    </source>
</reference>
<accession>A0A6G1GPY0</accession>
<feature type="compositionally biased region" description="Gly residues" evidence="1">
    <location>
        <begin position="187"/>
        <end position="196"/>
    </location>
</feature>
<feature type="compositionally biased region" description="Basic and acidic residues" evidence="1">
    <location>
        <begin position="15"/>
        <end position="24"/>
    </location>
</feature>
<dbReference type="EMBL" id="ML977180">
    <property type="protein sequence ID" value="KAF1982874.1"/>
    <property type="molecule type" value="Genomic_DNA"/>
</dbReference>
<proteinExistence type="predicted"/>
<dbReference type="Proteomes" id="UP000800041">
    <property type="component" value="Unassembled WGS sequence"/>
</dbReference>
<feature type="compositionally biased region" description="Pro residues" evidence="1">
    <location>
        <begin position="72"/>
        <end position="89"/>
    </location>
</feature>
<gene>
    <name evidence="2" type="ORF">K402DRAFT_466480</name>
</gene>
<evidence type="ECO:0000313" key="2">
    <source>
        <dbReference type="EMBL" id="KAF1982874.1"/>
    </source>
</evidence>
<feature type="compositionally biased region" description="Polar residues" evidence="1">
    <location>
        <begin position="25"/>
        <end position="35"/>
    </location>
</feature>
<feature type="compositionally biased region" description="Polar residues" evidence="1">
    <location>
        <begin position="48"/>
        <end position="57"/>
    </location>
</feature>
<feature type="region of interest" description="Disordered" evidence="1">
    <location>
        <begin position="9"/>
        <end position="196"/>
    </location>
</feature>
<organism evidence="2 3">
    <name type="scientific">Aulographum hederae CBS 113979</name>
    <dbReference type="NCBI Taxonomy" id="1176131"/>
    <lineage>
        <taxon>Eukaryota</taxon>
        <taxon>Fungi</taxon>
        <taxon>Dikarya</taxon>
        <taxon>Ascomycota</taxon>
        <taxon>Pezizomycotina</taxon>
        <taxon>Dothideomycetes</taxon>
        <taxon>Pleosporomycetidae</taxon>
        <taxon>Aulographales</taxon>
        <taxon>Aulographaceae</taxon>
    </lineage>
</organism>